<evidence type="ECO:0000313" key="1">
    <source>
        <dbReference type="EMBL" id="MPN13818.1"/>
    </source>
</evidence>
<gene>
    <name evidence="1" type="ORF">SDC9_161144</name>
</gene>
<proteinExistence type="predicted"/>
<accession>A0A645FHD7</accession>
<dbReference type="EMBL" id="VSSQ01060374">
    <property type="protein sequence ID" value="MPN13818.1"/>
    <property type="molecule type" value="Genomic_DNA"/>
</dbReference>
<comment type="caution">
    <text evidence="1">The sequence shown here is derived from an EMBL/GenBank/DDBJ whole genome shotgun (WGS) entry which is preliminary data.</text>
</comment>
<sequence>MLVDFSAFPVMLGYETASVLLKKFDVDIAGKEALTPEEADALEKLKFQIVNSFMRKLRDSVGKKRLAVRFDASRTGEMGFDIPYWIRNSFADIIIPDVPPELAEEALSAYGAYIKGTRVRLFGYADCDKLGNDPDQLTGYFDTLYLSGCEGVFVSGSGASSLPGFLSNKTEVTKRARLWIRPHRTICDLVPLKQENKESK</sequence>
<protein>
    <submittedName>
        <fullName evidence="1">Uncharacterized protein</fullName>
    </submittedName>
</protein>
<dbReference type="AlphaFoldDB" id="A0A645FHD7"/>
<organism evidence="1">
    <name type="scientific">bioreactor metagenome</name>
    <dbReference type="NCBI Taxonomy" id="1076179"/>
    <lineage>
        <taxon>unclassified sequences</taxon>
        <taxon>metagenomes</taxon>
        <taxon>ecological metagenomes</taxon>
    </lineage>
</organism>
<reference evidence="1" key="1">
    <citation type="submission" date="2019-08" db="EMBL/GenBank/DDBJ databases">
        <authorList>
            <person name="Kucharzyk K."/>
            <person name="Murdoch R.W."/>
            <person name="Higgins S."/>
            <person name="Loffler F."/>
        </authorList>
    </citation>
    <scope>NUCLEOTIDE SEQUENCE</scope>
</reference>
<name>A0A645FHD7_9ZZZZ</name>